<comment type="caution">
    <text evidence="1">The sequence shown here is derived from an EMBL/GenBank/DDBJ whole genome shotgun (WGS) entry which is preliminary data.</text>
</comment>
<dbReference type="EMBL" id="JBHLYR010000053">
    <property type="protein sequence ID" value="MFB9993765.1"/>
    <property type="molecule type" value="Genomic_DNA"/>
</dbReference>
<reference evidence="1 2" key="1">
    <citation type="submission" date="2024-09" db="EMBL/GenBank/DDBJ databases">
        <authorList>
            <person name="Sun Q."/>
            <person name="Mori K."/>
        </authorList>
    </citation>
    <scope>NUCLEOTIDE SEQUENCE [LARGE SCALE GENOMIC DNA]</scope>
    <source>
        <strain evidence="1 2">JCM 13503</strain>
    </source>
</reference>
<accession>A0ABV6B1Y0</accession>
<proteinExistence type="predicted"/>
<sequence length="184" mass="20514">MLLDDLPDQSTLEQQLGGRFRFYGLISPTPPPTLDYYTWAYRRRWHGFDQGVEATNAQDLVAYGTDASVLEALLRLQALQGISPGKKLATSEKELLSVIQEIDPQVNLSSGALLTSLERLMGTGYQVLQFECWSFGFRLVNSLDVRMARVGGKATLREIALELSETTLNLHTSGSLIAWRPEHS</sequence>
<protein>
    <submittedName>
        <fullName evidence="1">Uncharacterized protein</fullName>
    </submittedName>
</protein>
<dbReference type="Proteomes" id="UP001589733">
    <property type="component" value="Unassembled WGS sequence"/>
</dbReference>
<name>A0ABV6B1Y0_9DEIO</name>
<gene>
    <name evidence="1" type="ORF">ACFFLM_17545</name>
</gene>
<evidence type="ECO:0000313" key="2">
    <source>
        <dbReference type="Proteomes" id="UP001589733"/>
    </source>
</evidence>
<organism evidence="1 2">
    <name type="scientific">Deinococcus oregonensis</name>
    <dbReference type="NCBI Taxonomy" id="1805970"/>
    <lineage>
        <taxon>Bacteria</taxon>
        <taxon>Thermotogati</taxon>
        <taxon>Deinococcota</taxon>
        <taxon>Deinococci</taxon>
        <taxon>Deinococcales</taxon>
        <taxon>Deinococcaceae</taxon>
        <taxon>Deinococcus</taxon>
    </lineage>
</organism>
<dbReference type="RefSeq" id="WP_380013236.1">
    <property type="nucleotide sequence ID" value="NZ_JBHLYR010000053.1"/>
</dbReference>
<evidence type="ECO:0000313" key="1">
    <source>
        <dbReference type="EMBL" id="MFB9993765.1"/>
    </source>
</evidence>
<keyword evidence="2" id="KW-1185">Reference proteome</keyword>